<evidence type="ECO:0008006" key="4">
    <source>
        <dbReference type="Google" id="ProtNLM"/>
    </source>
</evidence>
<evidence type="ECO:0000313" key="3">
    <source>
        <dbReference type="Proteomes" id="UP000701801"/>
    </source>
</evidence>
<dbReference type="InterPro" id="IPR015915">
    <property type="entry name" value="Kelch-typ_b-propeller"/>
</dbReference>
<dbReference type="SMART" id="SM00612">
    <property type="entry name" value="Kelch"/>
    <property type="match status" value="4"/>
</dbReference>
<dbReference type="InterPro" id="IPR006652">
    <property type="entry name" value="Kelch_1"/>
</dbReference>
<dbReference type="AlphaFoldDB" id="A0A9N9Q134"/>
<proteinExistence type="predicted"/>
<gene>
    <name evidence="2" type="ORF">HYALB_00001430</name>
</gene>
<name>A0A9N9Q134_9HELO</name>
<comment type="caution">
    <text evidence="2">The sequence shown here is derived from an EMBL/GenBank/DDBJ whole genome shotgun (WGS) entry which is preliminary data.</text>
</comment>
<dbReference type="OrthoDB" id="45365at2759"/>
<evidence type="ECO:0000313" key="2">
    <source>
        <dbReference type="EMBL" id="CAG8971264.1"/>
    </source>
</evidence>
<keyword evidence="3" id="KW-1185">Reference proteome</keyword>
<dbReference type="SUPFAM" id="SSF50965">
    <property type="entry name" value="Galactose oxidase, central domain"/>
    <property type="match status" value="1"/>
</dbReference>
<dbReference type="Gene3D" id="2.120.10.80">
    <property type="entry name" value="Kelch-type beta propeller"/>
    <property type="match status" value="2"/>
</dbReference>
<reference evidence="2" key="1">
    <citation type="submission" date="2021-07" db="EMBL/GenBank/DDBJ databases">
        <authorList>
            <person name="Durling M."/>
        </authorList>
    </citation>
    <scope>NUCLEOTIDE SEQUENCE</scope>
</reference>
<sequence>MKSLLTLITLAIATTNNASPHQHPKRASWTTLPSIPLFPRQEHTIIYLPTTGSIYIIGGMVPDNDSYPIPTTSLVQRYALSSSTWYDVSSIPTAMNHINAAVVDGKIYVLGGMVPSPETPIVFWDAAPDSFVYDPVSDSWDRLPDMPDYRGASVTAVKGSVIYLAGGLKSLGAEQDTVDTTTSYDTTTGRWSTLPPLPAPRDHAAGSMVGGTYFVLGGRSFGQFNCNDTVFALDLLDVAKGWTTKNGRMPTPRGGISAGLVGEKFYVFGGEGNRDEGSDGVFNQTEVYDVVSDCWESLGPMDLPRHGTSAVGVNGSIYIPGGGTKIGGDGPVDFFSKESAIFKAPNKKTPFLES</sequence>
<dbReference type="SUPFAM" id="SSF117281">
    <property type="entry name" value="Kelch motif"/>
    <property type="match status" value="1"/>
</dbReference>
<dbReference type="Proteomes" id="UP000701801">
    <property type="component" value="Unassembled WGS sequence"/>
</dbReference>
<feature type="signal peptide" evidence="1">
    <location>
        <begin position="1"/>
        <end position="18"/>
    </location>
</feature>
<dbReference type="EMBL" id="CAJVRM010000015">
    <property type="protein sequence ID" value="CAG8971264.1"/>
    <property type="molecule type" value="Genomic_DNA"/>
</dbReference>
<accession>A0A9N9Q134</accession>
<dbReference type="Pfam" id="PF24681">
    <property type="entry name" value="Kelch_KLHDC2_KLHL20_DRC7"/>
    <property type="match status" value="2"/>
</dbReference>
<dbReference type="PANTHER" id="PTHR45632:SF24">
    <property type="entry name" value="GALACTOSE OXIDASE"/>
    <property type="match status" value="1"/>
</dbReference>
<feature type="chain" id="PRO_5040415914" description="Galactose oxidase" evidence="1">
    <location>
        <begin position="19"/>
        <end position="354"/>
    </location>
</feature>
<evidence type="ECO:0000256" key="1">
    <source>
        <dbReference type="SAM" id="SignalP"/>
    </source>
</evidence>
<dbReference type="PANTHER" id="PTHR45632">
    <property type="entry name" value="LD33804P"/>
    <property type="match status" value="1"/>
</dbReference>
<keyword evidence="1" id="KW-0732">Signal</keyword>
<dbReference type="InterPro" id="IPR011043">
    <property type="entry name" value="Gal_Oxase/kelch_b-propeller"/>
</dbReference>
<protein>
    <recommendedName>
        <fullName evidence="4">Galactose oxidase</fullName>
    </recommendedName>
</protein>
<organism evidence="2 3">
    <name type="scientific">Hymenoscyphus albidus</name>
    <dbReference type="NCBI Taxonomy" id="595503"/>
    <lineage>
        <taxon>Eukaryota</taxon>
        <taxon>Fungi</taxon>
        <taxon>Dikarya</taxon>
        <taxon>Ascomycota</taxon>
        <taxon>Pezizomycotina</taxon>
        <taxon>Leotiomycetes</taxon>
        <taxon>Helotiales</taxon>
        <taxon>Helotiaceae</taxon>
        <taxon>Hymenoscyphus</taxon>
    </lineage>
</organism>